<dbReference type="Proteomes" id="UP000326951">
    <property type="component" value="Chromosome"/>
</dbReference>
<dbReference type="InterPro" id="IPR014948">
    <property type="entry name" value="BrxA"/>
</dbReference>
<name>A0A5K7WWS5_9BACL</name>
<dbReference type="AlphaFoldDB" id="A0A5K7WWS5"/>
<gene>
    <name evidence="1" type="ORF">St703_08840</name>
</gene>
<sequence>MSTARNYVSTLKAHSFLFQELKNLCILHLKGLTEQQLKLAIIQENLFQTGSLRRRKELGTVVLKRMYVLDAFLIGRLVNGDIETGKMIALYSIMKTDALFLDFMVEMIADKLSIMDLDLNDQDFVIFFERKQQQNQVVRNWSKSTLHKLAQVYIRILVESGLLRNKNDDRELIRPIIDPDVKDYLAKFDIVYMIW</sequence>
<dbReference type="Pfam" id="PF08849">
    <property type="entry name" value="BrxA"/>
    <property type="match status" value="1"/>
</dbReference>
<accession>A0A5K7WWS5</accession>
<reference evidence="1 2" key="1">
    <citation type="submission" date="2019-09" db="EMBL/GenBank/DDBJ databases">
        <title>Complete genome sequence of Sporolactobacillus terrae 70-3.</title>
        <authorList>
            <person name="Tanaka N."/>
            <person name="Shiwa Y."/>
            <person name="Fujita N."/>
            <person name="Tanasupawat S."/>
        </authorList>
    </citation>
    <scope>NUCLEOTIDE SEQUENCE [LARGE SCALE GENOMIC DNA]</scope>
    <source>
        <strain evidence="1 2">70-3</strain>
    </source>
</reference>
<dbReference type="InterPro" id="IPR023137">
    <property type="entry name" value="BrxA_sf"/>
</dbReference>
<dbReference type="Gene3D" id="1.10.3540.10">
    <property type="entry name" value="uncharacterized protein from magnetospirillum magneticum domain"/>
    <property type="match status" value="1"/>
</dbReference>
<organism evidence="1 2">
    <name type="scientific">Sporolactobacillus terrae</name>
    <dbReference type="NCBI Taxonomy" id="269673"/>
    <lineage>
        <taxon>Bacteria</taxon>
        <taxon>Bacillati</taxon>
        <taxon>Bacillota</taxon>
        <taxon>Bacilli</taxon>
        <taxon>Bacillales</taxon>
        <taxon>Sporolactobacillaceae</taxon>
        <taxon>Sporolactobacillus</taxon>
    </lineage>
</organism>
<dbReference type="RefSeq" id="WP_152080339.1">
    <property type="nucleotide sequence ID" value="NZ_AP021853.1"/>
</dbReference>
<evidence type="ECO:0000313" key="2">
    <source>
        <dbReference type="Proteomes" id="UP000326951"/>
    </source>
</evidence>
<evidence type="ECO:0008006" key="3">
    <source>
        <dbReference type="Google" id="ProtNLM"/>
    </source>
</evidence>
<dbReference type="EMBL" id="AP021853">
    <property type="protein sequence ID" value="BBN98179.1"/>
    <property type="molecule type" value="Genomic_DNA"/>
</dbReference>
<protein>
    <recommendedName>
        <fullName evidence="3">DUF1819 domain-containing protein</fullName>
    </recommendedName>
</protein>
<evidence type="ECO:0000313" key="1">
    <source>
        <dbReference type="EMBL" id="BBN98179.1"/>
    </source>
</evidence>
<proteinExistence type="predicted"/>